<dbReference type="Gene3D" id="3.90.1150.10">
    <property type="entry name" value="Aspartate Aminotransferase, domain 1"/>
    <property type="match status" value="1"/>
</dbReference>
<evidence type="ECO:0000256" key="4">
    <source>
        <dbReference type="ARBA" id="ARBA00023239"/>
    </source>
</evidence>
<evidence type="ECO:0000313" key="7">
    <source>
        <dbReference type="EMBL" id="AGC42279.1"/>
    </source>
</evidence>
<reference evidence="7 8" key="1">
    <citation type="journal article" date="2013" name="Genome Announc.">
        <title>Complete genome sequence of Myxococcus stipitatus strain DSM 14675, a fruiting myxobacterium.</title>
        <authorList>
            <person name="Huntley S."/>
            <person name="Kneip S."/>
            <person name="Treuner-Lange A."/>
            <person name="Sogaard-Andersen L."/>
        </authorList>
    </citation>
    <scope>NUCLEOTIDE SEQUENCE [LARGE SCALE GENOMIC DNA]</scope>
    <source>
        <strain evidence="8">DSM 14675 / JCM 12634 / Mx s8</strain>
    </source>
</reference>
<keyword evidence="4" id="KW-0456">Lyase</keyword>
<dbReference type="GO" id="GO:0016830">
    <property type="term" value="F:carbon-carbon lyase activity"/>
    <property type="evidence" value="ECO:0007669"/>
    <property type="project" value="InterPro"/>
</dbReference>
<dbReference type="Gene3D" id="3.40.640.10">
    <property type="entry name" value="Type I PLP-dependent aspartate aminotransferase-like (Major domain)"/>
    <property type="match status" value="1"/>
</dbReference>
<dbReference type="OrthoDB" id="9764079at2"/>
<sequence length="464" mass="51199">MKPRLMPEPFRSKMIEPLSLPCRSTREAVLKTSQYNMFQLKSRDVYLDLLTDSGTGAMSKEQWAAMMNGDEAYAGANSFFNLKKAVQELLGFDHVIPTHQGRGAEHVVFGSLAQPGDVIPMNMPFDTTRAHIFHAGARPLSCVVDEAFQPGLDAPFKGNVDLGKLELVLAQHPRQRIPLIMVTVTNNSGGGQPVSLENLQACARMARARGIPLFLDAARMAENAWFIQQREPSCKDLSCAQILRRMMDCADAITVSCKKDALVNIGGLVATRTEALYYQLAPRTILFEGYLSYGGLAGRDLEALACGLREMVDEEYLAHRVAQVGYLGDQLSEVGVPVLRPVGGHAVFIDASAFLPHIPRRYYPADVLSIEVYREGAIRGVGLGALAFEETDLSTGEKIPPQLELYRLAVPRRAYSNHHMDYVAQMVAAVYQRRNSIRYGLKLARESPVPGLAHFVAQLEPVEL</sequence>
<evidence type="ECO:0000256" key="5">
    <source>
        <dbReference type="PIRSR" id="PIRSR611166-50"/>
    </source>
</evidence>
<comment type="similarity">
    <text evidence="2">Belongs to the beta-eliminating lyase family.</text>
</comment>
<dbReference type="InterPro" id="IPR015424">
    <property type="entry name" value="PyrdxlP-dep_Trfase"/>
</dbReference>
<feature type="modified residue" description="N6-(pyridoxal phosphate)lysine" evidence="5">
    <location>
        <position position="259"/>
    </location>
</feature>
<comment type="cofactor">
    <cofactor evidence="1 5">
        <name>pyridoxal 5'-phosphate</name>
        <dbReference type="ChEBI" id="CHEBI:597326"/>
    </cofactor>
</comment>
<protein>
    <submittedName>
        <fullName evidence="7">Tryptophanase</fullName>
    </submittedName>
</protein>
<dbReference type="PATRIC" id="fig|1278073.3.peg.969"/>
<dbReference type="KEGG" id="msd:MYSTI_00930"/>
<dbReference type="HOGENOM" id="CLU_047223_0_0_7"/>
<dbReference type="EMBL" id="CP004025">
    <property type="protein sequence ID" value="AGC42279.1"/>
    <property type="molecule type" value="Genomic_DNA"/>
</dbReference>
<dbReference type="PANTHER" id="PTHR32325">
    <property type="entry name" value="BETA-ELIMINATING LYASE-LIKE PROTEIN-RELATED"/>
    <property type="match status" value="1"/>
</dbReference>
<dbReference type="RefSeq" id="WP_015346542.1">
    <property type="nucleotide sequence ID" value="NC_020126.1"/>
</dbReference>
<evidence type="ECO:0000259" key="6">
    <source>
        <dbReference type="Pfam" id="PF01212"/>
    </source>
</evidence>
<dbReference type="PANTHER" id="PTHR32325:SF4">
    <property type="entry name" value="TRYPTOPHANASE"/>
    <property type="match status" value="1"/>
</dbReference>
<dbReference type="InterPro" id="IPR015421">
    <property type="entry name" value="PyrdxlP-dep_Trfase_major"/>
</dbReference>
<keyword evidence="3 5" id="KW-0663">Pyridoxal phosphate</keyword>
<dbReference type="NCBIfam" id="NF009709">
    <property type="entry name" value="PRK13238.1"/>
    <property type="match status" value="1"/>
</dbReference>
<accession>L7U715</accession>
<dbReference type="InterPro" id="IPR011166">
    <property type="entry name" value="Beta-eliminating_lyase"/>
</dbReference>
<evidence type="ECO:0000256" key="3">
    <source>
        <dbReference type="ARBA" id="ARBA00022898"/>
    </source>
</evidence>
<dbReference type="InterPro" id="IPR015422">
    <property type="entry name" value="PyrdxlP-dep_Trfase_small"/>
</dbReference>
<dbReference type="AlphaFoldDB" id="L7U715"/>
<gene>
    <name evidence="7" type="ordered locus">MYSTI_00930</name>
</gene>
<dbReference type="PIRSF" id="PIRSF001386">
    <property type="entry name" value="Trpase"/>
    <property type="match status" value="1"/>
</dbReference>
<dbReference type="GO" id="GO:0009072">
    <property type="term" value="P:aromatic amino acid metabolic process"/>
    <property type="evidence" value="ECO:0007669"/>
    <property type="project" value="InterPro"/>
</dbReference>
<evidence type="ECO:0000256" key="2">
    <source>
        <dbReference type="ARBA" id="ARBA00009721"/>
    </source>
</evidence>
<evidence type="ECO:0000313" key="8">
    <source>
        <dbReference type="Proteomes" id="UP000011131"/>
    </source>
</evidence>
<proteinExistence type="inferred from homology"/>
<dbReference type="STRING" id="1278073.MYSTI_00930"/>
<organism evidence="7 8">
    <name type="scientific">Myxococcus stipitatus (strain DSM 14675 / JCM 12634 / Mx s8)</name>
    <dbReference type="NCBI Taxonomy" id="1278073"/>
    <lineage>
        <taxon>Bacteria</taxon>
        <taxon>Pseudomonadati</taxon>
        <taxon>Myxococcota</taxon>
        <taxon>Myxococcia</taxon>
        <taxon>Myxococcales</taxon>
        <taxon>Cystobacterineae</taxon>
        <taxon>Myxococcaceae</taxon>
        <taxon>Myxococcus</taxon>
    </lineage>
</organism>
<dbReference type="SUPFAM" id="SSF53383">
    <property type="entry name" value="PLP-dependent transferases"/>
    <property type="match status" value="1"/>
</dbReference>
<dbReference type="eggNOG" id="COG3033">
    <property type="taxonomic scope" value="Bacteria"/>
</dbReference>
<dbReference type="InterPro" id="IPR001597">
    <property type="entry name" value="ArAA_b-elim_lyase/Thr_aldolase"/>
</dbReference>
<dbReference type="Pfam" id="PF01212">
    <property type="entry name" value="Beta_elim_lyase"/>
    <property type="match status" value="1"/>
</dbReference>
<keyword evidence="8" id="KW-1185">Reference proteome</keyword>
<dbReference type="Proteomes" id="UP000011131">
    <property type="component" value="Chromosome"/>
</dbReference>
<feature type="domain" description="Aromatic amino acid beta-eliminating lyase/threonine aldolase" evidence="6">
    <location>
        <begin position="48"/>
        <end position="425"/>
    </location>
</feature>
<evidence type="ECO:0000256" key="1">
    <source>
        <dbReference type="ARBA" id="ARBA00001933"/>
    </source>
</evidence>
<name>L7U715_MYXSD</name>